<dbReference type="Pfam" id="PF09994">
    <property type="entry name" value="T6SS_Tle1-like_cat"/>
    <property type="match status" value="1"/>
</dbReference>
<dbReference type="InterPro" id="IPR018712">
    <property type="entry name" value="Tle1-like_cat"/>
</dbReference>
<dbReference type="RefSeq" id="WP_136551161.1">
    <property type="nucleotide sequence ID" value="NZ_STGJ01000001.1"/>
</dbReference>
<sequence>MGRKLALFFDGTWNKPGRDARTEAVETSVRRLYEATPNTPSQTTWYDSGVGTGRLLDKLLGGAFGVGLDGNICEGYRQLCTSYREGDELFLFGFSRGAYTARSLAGMLNKCGLLHTPEHALIDKAYAFYRDTTMKPAGPEARAFRAAHSREIRVRCIAVWDTVGALGIPLDVMDAFNLRRHAFHDTELSSIVEHAYHACAIDEARDIYDVALWTHQPRENQVVEQRWFPGAHADVGGGYRERDLSYGPLRWLASKVQALGLAVDASLQLGAPPQDAVAGLLHNELDNPLFDLVCRMQPRRLGLGQFGVDSNQTLSDEALARYRQRADYRPCNWPPGAG</sequence>
<comment type="caution">
    <text evidence="2">The sequence shown here is derived from an EMBL/GenBank/DDBJ whole genome shotgun (WGS) entry which is preliminary data.</text>
</comment>
<dbReference type="PANTHER" id="PTHR33840:SF1">
    <property type="entry name" value="TLE1 PHOSPHOLIPASE DOMAIN-CONTAINING PROTEIN"/>
    <property type="match status" value="1"/>
</dbReference>
<evidence type="ECO:0000313" key="3">
    <source>
        <dbReference type="Proteomes" id="UP000308891"/>
    </source>
</evidence>
<evidence type="ECO:0000259" key="1">
    <source>
        <dbReference type="Pfam" id="PF09994"/>
    </source>
</evidence>
<protein>
    <submittedName>
        <fullName evidence="2">DUF2235 domain-containing protein</fullName>
    </submittedName>
</protein>
<accession>A0A4T0V5V8</accession>
<dbReference type="Proteomes" id="UP000308891">
    <property type="component" value="Unassembled WGS sequence"/>
</dbReference>
<keyword evidence="3" id="KW-1185">Reference proteome</keyword>
<name>A0A4T0V5V8_9NEIS</name>
<gene>
    <name evidence="2" type="ORF">E5K04_01665</name>
</gene>
<dbReference type="PANTHER" id="PTHR33840">
    <property type="match status" value="1"/>
</dbReference>
<evidence type="ECO:0000313" key="2">
    <source>
        <dbReference type="EMBL" id="TIC87150.1"/>
    </source>
</evidence>
<feature type="domain" description="T6SS Phospholipase effector Tle1-like catalytic" evidence="1">
    <location>
        <begin position="3"/>
        <end position="254"/>
    </location>
</feature>
<organism evidence="2 3">
    <name type="scientific">Crenobacter intestini</name>
    <dbReference type="NCBI Taxonomy" id="2563443"/>
    <lineage>
        <taxon>Bacteria</taxon>
        <taxon>Pseudomonadati</taxon>
        <taxon>Pseudomonadota</taxon>
        <taxon>Betaproteobacteria</taxon>
        <taxon>Neisseriales</taxon>
        <taxon>Neisseriaceae</taxon>
        <taxon>Crenobacter</taxon>
    </lineage>
</organism>
<proteinExistence type="predicted"/>
<dbReference type="EMBL" id="STGJ01000001">
    <property type="protein sequence ID" value="TIC87150.1"/>
    <property type="molecule type" value="Genomic_DNA"/>
</dbReference>
<reference evidence="2 3" key="1">
    <citation type="submission" date="2019-04" db="EMBL/GenBank/DDBJ databases">
        <title>Crenobacter sp. nov.</title>
        <authorList>
            <person name="Shi S."/>
        </authorList>
    </citation>
    <scope>NUCLEOTIDE SEQUENCE [LARGE SCALE GENOMIC DNA]</scope>
    <source>
        <strain evidence="2 3">GY 70310</strain>
    </source>
</reference>
<dbReference type="AlphaFoldDB" id="A0A4T0V5V8"/>
<dbReference type="OrthoDB" id="5445630at2"/>